<dbReference type="Pfam" id="PF10335">
    <property type="entry name" value="DUF294_C"/>
    <property type="match status" value="1"/>
</dbReference>
<evidence type="ECO:0000313" key="3">
    <source>
        <dbReference type="EMBL" id="EXX87193.1"/>
    </source>
</evidence>
<dbReference type="InterPro" id="IPR018821">
    <property type="entry name" value="DUF294_put_nucleoTrafse_sb-bd"/>
</dbReference>
<comment type="caution">
    <text evidence="3">The sequence shown here is derived from an EMBL/GenBank/DDBJ whole genome shotgun (WGS) entry which is preliminary data.</text>
</comment>
<evidence type="ECO:0000259" key="2">
    <source>
        <dbReference type="Pfam" id="PF10335"/>
    </source>
</evidence>
<protein>
    <recommendedName>
        <fullName evidence="5">Signal transduction protein</fullName>
    </recommendedName>
</protein>
<dbReference type="Gene3D" id="3.30.460.10">
    <property type="entry name" value="Beta Polymerase, domain 2"/>
    <property type="match status" value="1"/>
</dbReference>
<dbReference type="Proteomes" id="UP000053750">
    <property type="component" value="Unassembled WGS sequence"/>
</dbReference>
<dbReference type="InterPro" id="IPR043519">
    <property type="entry name" value="NT_sf"/>
</dbReference>
<dbReference type="OrthoDB" id="9810963at2"/>
<evidence type="ECO:0000313" key="4">
    <source>
        <dbReference type="Proteomes" id="UP000053750"/>
    </source>
</evidence>
<gene>
    <name evidence="3" type="ORF">BG53_04685</name>
</gene>
<dbReference type="AlphaFoldDB" id="A0A9W5S033"/>
<dbReference type="RefSeq" id="WP_036583419.1">
    <property type="nucleotide sequence ID" value="NZ_KK082157.1"/>
</dbReference>
<dbReference type="EMBL" id="JFHU01000164">
    <property type="protein sequence ID" value="EXX87193.1"/>
    <property type="molecule type" value="Genomic_DNA"/>
</dbReference>
<name>A0A9W5S033_9BACL</name>
<keyword evidence="4" id="KW-1185">Reference proteome</keyword>
<dbReference type="CDD" id="cd05401">
    <property type="entry name" value="NT_GlnE_GlnD_like"/>
    <property type="match status" value="1"/>
</dbReference>
<reference evidence="3 4" key="1">
    <citation type="submission" date="2014-02" db="EMBL/GenBank/DDBJ databases">
        <title>Genome sequence of Paenibacillus darwinianus reveals adaptive mechanisms for survival in Antarctic soils.</title>
        <authorList>
            <person name="Dsouza M."/>
            <person name="Taylor M.W."/>
            <person name="Turner S.J."/>
            <person name="Aislabie J."/>
        </authorList>
    </citation>
    <scope>NUCLEOTIDE SEQUENCE [LARGE SCALE GENOMIC DNA]</scope>
    <source>
        <strain evidence="3 4">CE1</strain>
    </source>
</reference>
<evidence type="ECO:0000259" key="1">
    <source>
        <dbReference type="Pfam" id="PF03445"/>
    </source>
</evidence>
<dbReference type="GO" id="GO:0008773">
    <property type="term" value="F:[protein-PII] uridylyltransferase activity"/>
    <property type="evidence" value="ECO:0007669"/>
    <property type="project" value="InterPro"/>
</dbReference>
<evidence type="ECO:0008006" key="5">
    <source>
        <dbReference type="Google" id="ProtNLM"/>
    </source>
</evidence>
<dbReference type="InterPro" id="IPR005105">
    <property type="entry name" value="GlnD_Uridyltrans_N"/>
</dbReference>
<dbReference type="Pfam" id="PF03445">
    <property type="entry name" value="DUF294"/>
    <property type="match status" value="1"/>
</dbReference>
<dbReference type="SUPFAM" id="SSF81301">
    <property type="entry name" value="Nucleotidyltransferase"/>
    <property type="match status" value="1"/>
</dbReference>
<feature type="domain" description="Protein-PII uridylyltransferase N-terminal" evidence="1">
    <location>
        <begin position="38"/>
        <end position="167"/>
    </location>
</feature>
<accession>A0A9W5S033</accession>
<organism evidence="3 4">
    <name type="scientific">Paenibacillus darwinianus</name>
    <dbReference type="NCBI Taxonomy" id="1380763"/>
    <lineage>
        <taxon>Bacteria</taxon>
        <taxon>Bacillati</taxon>
        <taxon>Bacillota</taxon>
        <taxon>Bacilli</taxon>
        <taxon>Bacillales</taxon>
        <taxon>Paenibacillaceae</taxon>
        <taxon>Paenibacillus</taxon>
    </lineage>
</organism>
<proteinExistence type="predicted"/>
<feature type="domain" description="DUF294" evidence="2">
    <location>
        <begin position="210"/>
        <end position="351"/>
    </location>
</feature>
<sequence>MNDPVMAQLYGLVGTAGNAEALRSLRDQIQQRMQSLLPSASVEQFNNDLNGMHDALIARGIYVAEQEMARMGMGSPPVPYAYLLFGSGGRREQTLASDQDSGMLYDNPPASMDGGAVKQYFYSFSQVIVKTLQQIGYPPCEGNVISSNPDWCDSLQGWMDKLDRWFEIAHWEVVRYLLIIADGRMVCGDRSLADRLKEHYFRDTLDHPVIVRRMLENTLRYKVLIGVFGQLITERYGPQSGSLDIKYGAYIPLINSIRLMAIQGGIRATSTLERIRALRDAGKLSEQDSAEYASAFRLFLRLRLYTSEATDEGTYGSSGKLAGSRLTKQLACELKRGLRTGKKLQRRVYRQTLGKLK</sequence>